<proteinExistence type="predicted"/>
<evidence type="ECO:0000313" key="2">
    <source>
        <dbReference type="EnsemblMetazoa" id="GPAI004167-PA"/>
    </source>
</evidence>
<protein>
    <submittedName>
        <fullName evidence="2">Uncharacterized protein</fullName>
    </submittedName>
</protein>
<dbReference type="EnsemblMetazoa" id="GPAI004167-RA">
    <property type="protein sequence ID" value="GPAI004167-PA"/>
    <property type="gene ID" value="GPAI004167"/>
</dbReference>
<feature type="compositionally biased region" description="Basic and acidic residues" evidence="1">
    <location>
        <begin position="212"/>
        <end position="222"/>
    </location>
</feature>
<name>A0A1A9Z534_GLOPL</name>
<reference evidence="2" key="2">
    <citation type="submission" date="2020-05" db="UniProtKB">
        <authorList>
            <consortium name="EnsemblMetazoa"/>
        </authorList>
    </citation>
    <scope>IDENTIFICATION</scope>
    <source>
        <strain evidence="2">IAEA</strain>
    </source>
</reference>
<sequence>MVDAHIEVHHIAYDVYDDDAVLKLKKQLSKLQGLATMNTMEFLPELFKNPKEEKANANIQRSEEDNQNLEHEILTKPDLKCAFNTTVTTATSATTTLSENIFSCNARFYTTTTINATTTNTITTTNITDITTTTTATTCSPSTLESFPFSNDFGNNVTGGDTTTATATDAIGNFKLRDEFYESSTAAAGDTARNNCNGQTLVMPSNLNRSKNNGERRNNEKSIDDVGVVRKFADFSTKSPNTNFEMLNEMPKTIEEDNSGQQRFHMTNEINVNRNAKERIK</sequence>
<dbReference type="Proteomes" id="UP000092445">
    <property type="component" value="Unassembled WGS sequence"/>
</dbReference>
<evidence type="ECO:0000256" key="1">
    <source>
        <dbReference type="SAM" id="MobiDB-lite"/>
    </source>
</evidence>
<reference evidence="3" key="1">
    <citation type="submission" date="2014-03" db="EMBL/GenBank/DDBJ databases">
        <authorList>
            <person name="Aksoy S."/>
            <person name="Warren W."/>
            <person name="Wilson R.K."/>
        </authorList>
    </citation>
    <scope>NUCLEOTIDE SEQUENCE [LARGE SCALE GENOMIC DNA]</scope>
    <source>
        <strain evidence="3">IAEA</strain>
    </source>
</reference>
<accession>A0A1A9Z534</accession>
<organism evidence="2 3">
    <name type="scientific">Glossina pallidipes</name>
    <name type="common">Tsetse fly</name>
    <dbReference type="NCBI Taxonomy" id="7398"/>
    <lineage>
        <taxon>Eukaryota</taxon>
        <taxon>Metazoa</taxon>
        <taxon>Ecdysozoa</taxon>
        <taxon>Arthropoda</taxon>
        <taxon>Hexapoda</taxon>
        <taxon>Insecta</taxon>
        <taxon>Pterygota</taxon>
        <taxon>Neoptera</taxon>
        <taxon>Endopterygota</taxon>
        <taxon>Diptera</taxon>
        <taxon>Brachycera</taxon>
        <taxon>Muscomorpha</taxon>
        <taxon>Hippoboscoidea</taxon>
        <taxon>Glossinidae</taxon>
        <taxon>Glossina</taxon>
    </lineage>
</organism>
<keyword evidence="3" id="KW-1185">Reference proteome</keyword>
<dbReference type="AlphaFoldDB" id="A0A1A9Z534"/>
<feature type="region of interest" description="Disordered" evidence="1">
    <location>
        <begin position="191"/>
        <end position="222"/>
    </location>
</feature>
<evidence type="ECO:0000313" key="3">
    <source>
        <dbReference type="Proteomes" id="UP000092445"/>
    </source>
</evidence>
<feature type="compositionally biased region" description="Polar residues" evidence="1">
    <location>
        <begin position="191"/>
        <end position="211"/>
    </location>
</feature>
<dbReference type="VEuPathDB" id="VectorBase:GPAI004167"/>